<comment type="caution">
    <text evidence="3">The sequence shown here is derived from an EMBL/GenBank/DDBJ whole genome shotgun (WGS) entry which is preliminary data.</text>
</comment>
<protein>
    <submittedName>
        <fullName evidence="3">DUF881 domain-containing protein</fullName>
    </submittedName>
</protein>
<feature type="region of interest" description="Disordered" evidence="2">
    <location>
        <begin position="67"/>
        <end position="89"/>
    </location>
</feature>
<reference evidence="3" key="1">
    <citation type="submission" date="2020-10" db="EMBL/GenBank/DDBJ databases">
        <authorList>
            <person name="Gilroy R."/>
        </authorList>
    </citation>
    <scope>NUCLEOTIDE SEQUENCE</scope>
    <source>
        <strain evidence="3">CHK195-15760</strain>
    </source>
</reference>
<gene>
    <name evidence="3" type="ORF">IAB70_02840</name>
</gene>
<evidence type="ECO:0000256" key="1">
    <source>
        <dbReference type="ARBA" id="ARBA00009108"/>
    </source>
</evidence>
<comment type="similarity">
    <text evidence="1">Belongs to the UPF0749 family.</text>
</comment>
<dbReference type="PANTHER" id="PTHR37313">
    <property type="entry name" value="UPF0749 PROTEIN RV1825"/>
    <property type="match status" value="1"/>
</dbReference>
<name>A0A9D1S9N1_9FIRM</name>
<dbReference type="EMBL" id="DVNH01000020">
    <property type="protein sequence ID" value="HIU51548.1"/>
    <property type="molecule type" value="Genomic_DNA"/>
</dbReference>
<dbReference type="AlphaFoldDB" id="A0A9D1S9N1"/>
<reference evidence="3" key="2">
    <citation type="journal article" date="2021" name="PeerJ">
        <title>Extensive microbial diversity within the chicken gut microbiome revealed by metagenomics and culture.</title>
        <authorList>
            <person name="Gilroy R."/>
            <person name="Ravi A."/>
            <person name="Getino M."/>
            <person name="Pursley I."/>
            <person name="Horton D.L."/>
            <person name="Alikhan N.F."/>
            <person name="Baker D."/>
            <person name="Gharbi K."/>
            <person name="Hall N."/>
            <person name="Watson M."/>
            <person name="Adriaenssens E.M."/>
            <person name="Foster-Nyarko E."/>
            <person name="Jarju S."/>
            <person name="Secka A."/>
            <person name="Antonio M."/>
            <person name="Oren A."/>
            <person name="Chaudhuri R.R."/>
            <person name="La Ragione R."/>
            <person name="Hildebrand F."/>
            <person name="Pallen M.J."/>
        </authorList>
    </citation>
    <scope>NUCLEOTIDE SEQUENCE</scope>
    <source>
        <strain evidence="3">CHK195-15760</strain>
    </source>
</reference>
<evidence type="ECO:0000313" key="4">
    <source>
        <dbReference type="Proteomes" id="UP000824093"/>
    </source>
</evidence>
<organism evidence="3 4">
    <name type="scientific">Candidatus Merdicola faecigallinarum</name>
    <dbReference type="NCBI Taxonomy" id="2840862"/>
    <lineage>
        <taxon>Bacteria</taxon>
        <taxon>Bacillati</taxon>
        <taxon>Bacillota</taxon>
        <taxon>Clostridia</taxon>
        <taxon>Candidatus Merdicola</taxon>
    </lineage>
</organism>
<dbReference type="Proteomes" id="UP000824093">
    <property type="component" value="Unassembled WGS sequence"/>
</dbReference>
<accession>A0A9D1S9N1</accession>
<dbReference type="PANTHER" id="PTHR37313:SF2">
    <property type="entry name" value="UPF0749 PROTEIN YLXX"/>
    <property type="match status" value="1"/>
</dbReference>
<evidence type="ECO:0000256" key="2">
    <source>
        <dbReference type="SAM" id="MobiDB-lite"/>
    </source>
</evidence>
<sequence>MNKTKIGLILGSVCLILTCAIVMQIRTINQNITVSDLGVVSDELRDEVLKWKEKYDNSYKELEKAEKELEEERTEATKNDETSKTKEEELKKGNAVLGLTDVTGEGIIITLKDNPTVTTETIGALDDISKYIIHQEDLLNLMNELKNAGAEAISINDQRIIPSTAIICSGNITQVNGEKVGAPFIIKAIGKPDELKEALERPGGIIDLLNSYGIVTDIKTSNNLTVLKYDGVIQHKYMKEIK</sequence>
<feature type="compositionally biased region" description="Basic and acidic residues" evidence="2">
    <location>
        <begin position="74"/>
        <end position="89"/>
    </location>
</feature>
<dbReference type="InterPro" id="IPR010273">
    <property type="entry name" value="DUF881"/>
</dbReference>
<dbReference type="Gene3D" id="3.30.70.1880">
    <property type="entry name" value="Protein of unknown function DUF881"/>
    <property type="match status" value="1"/>
</dbReference>
<proteinExistence type="inferred from homology"/>
<dbReference type="Pfam" id="PF05949">
    <property type="entry name" value="DUF881"/>
    <property type="match status" value="1"/>
</dbReference>
<evidence type="ECO:0000313" key="3">
    <source>
        <dbReference type="EMBL" id="HIU51548.1"/>
    </source>
</evidence>